<evidence type="ECO:0000313" key="2">
    <source>
        <dbReference type="Proteomes" id="UP000220034"/>
    </source>
</evidence>
<protein>
    <submittedName>
        <fullName evidence="1">Uncharacterized protein</fullName>
    </submittedName>
</protein>
<name>A0A2C9CP84_9RHOB</name>
<proteinExistence type="predicted"/>
<dbReference type="Proteomes" id="UP000220034">
    <property type="component" value="Unassembled WGS sequence"/>
</dbReference>
<reference evidence="2" key="1">
    <citation type="submission" date="2017-09" db="EMBL/GenBank/DDBJ databases">
        <authorList>
            <person name="Varghese N."/>
            <person name="Submissions S."/>
        </authorList>
    </citation>
    <scope>NUCLEOTIDE SEQUENCE [LARGE SCALE GENOMIC DNA]</scope>
    <source>
        <strain evidence="2">C7</strain>
    </source>
</reference>
<dbReference type="OrthoDB" id="6194699at2"/>
<gene>
    <name evidence="1" type="ORF">SAMN06273572_101891</name>
</gene>
<evidence type="ECO:0000313" key="1">
    <source>
        <dbReference type="EMBL" id="SOH93037.1"/>
    </source>
</evidence>
<keyword evidence="2" id="KW-1185">Reference proteome</keyword>
<dbReference type="RefSeq" id="WP_097928576.1">
    <property type="nucleotide sequence ID" value="NZ_OCTN01000001.1"/>
</dbReference>
<sequence length="135" mass="14759">MSRDKISVSGHWSGRYTYPARFAPPVTFTALLDEHAGIIDGWSDEPNTFMADAPSTLRADLNGERSGQTITFVKTYQISHPDADFVHYSGTINPSLTHIVGAWRFLGFGGLTGRFEMLRPAVLKASIKAKTGATI</sequence>
<dbReference type="EMBL" id="OCTN01000001">
    <property type="protein sequence ID" value="SOH93037.1"/>
    <property type="molecule type" value="Genomic_DNA"/>
</dbReference>
<accession>A0A2C9CP84</accession>
<organism evidence="1 2">
    <name type="scientific">Pontivivens marinum</name>
    <dbReference type="NCBI Taxonomy" id="1690039"/>
    <lineage>
        <taxon>Bacteria</taxon>
        <taxon>Pseudomonadati</taxon>
        <taxon>Pseudomonadota</taxon>
        <taxon>Alphaproteobacteria</taxon>
        <taxon>Rhodobacterales</taxon>
        <taxon>Paracoccaceae</taxon>
        <taxon>Pontivivens</taxon>
    </lineage>
</organism>
<dbReference type="AlphaFoldDB" id="A0A2C9CP84"/>